<protein>
    <submittedName>
        <fullName evidence="1">Uncharacterized protein</fullName>
    </submittedName>
</protein>
<comment type="caution">
    <text evidence="1">The sequence shown here is derived from an EMBL/GenBank/DDBJ whole genome shotgun (WGS) entry which is preliminary data.</text>
</comment>
<evidence type="ECO:0000313" key="1">
    <source>
        <dbReference type="EMBL" id="ELT45119.1"/>
    </source>
</evidence>
<gene>
    <name evidence="1" type="ORF">G205_07269</name>
</gene>
<reference evidence="2" key="1">
    <citation type="journal article" date="2013" name="Genome Announc.">
        <title>Draft Genome Sequence of the 2-Chloro-4-Nitrophenol-Degrading Bacterium Arthrobacter sp. Strain SJCon.</title>
        <authorList>
            <person name="Vikram S."/>
            <person name="Kumar S."/>
            <person name="Vaidya B."/>
            <person name="Pinnaka A.K."/>
            <person name="Raghava G.P."/>
        </authorList>
    </citation>
    <scope>NUCLEOTIDE SEQUENCE [LARGE SCALE GENOMIC DNA]</scope>
    <source>
        <strain evidence="2">SJCon</strain>
    </source>
</reference>
<name>L8TV66_9MICC</name>
<dbReference type="AlphaFoldDB" id="L8TV66"/>
<dbReference type="Proteomes" id="UP000011189">
    <property type="component" value="Unassembled WGS sequence"/>
</dbReference>
<evidence type="ECO:0000313" key="2">
    <source>
        <dbReference type="Proteomes" id="UP000011189"/>
    </source>
</evidence>
<accession>L8TV66</accession>
<keyword evidence="2" id="KW-1185">Reference proteome</keyword>
<organism evidence="1 2">
    <name type="scientific">Arthrobacter nitrophenolicus</name>
    <dbReference type="NCBI Taxonomy" id="683150"/>
    <lineage>
        <taxon>Bacteria</taxon>
        <taxon>Bacillati</taxon>
        <taxon>Actinomycetota</taxon>
        <taxon>Actinomycetes</taxon>
        <taxon>Micrococcales</taxon>
        <taxon>Micrococcaceae</taxon>
        <taxon>Arthrobacter</taxon>
    </lineage>
</organism>
<dbReference type="PATRIC" id="fig|683150.5.peg.1450"/>
<dbReference type="EMBL" id="AOFD01000012">
    <property type="protein sequence ID" value="ELT45119.1"/>
    <property type="molecule type" value="Genomic_DNA"/>
</dbReference>
<proteinExistence type="predicted"/>
<sequence length="43" mass="4711">MSNQAVPASGQARPEWWADAVVYQIYRVPSLTETGTAWVTCAV</sequence>